<feature type="transmembrane region" description="Helical" evidence="1">
    <location>
        <begin position="50"/>
        <end position="66"/>
    </location>
</feature>
<dbReference type="InterPro" id="IPR010718">
    <property type="entry name" value="DUF1294"/>
</dbReference>
<sequence length="67" mass="7597">MIDKRAARLKRRRIPERTLLLLGLVGGWPGGLLAQSIVRHKTVKASFQRQFWTSVVLNAALLFWLAA</sequence>
<dbReference type="EMBL" id="VLLB01000001">
    <property type="protein sequence ID" value="TWI69588.1"/>
    <property type="molecule type" value="Genomic_DNA"/>
</dbReference>
<dbReference type="GO" id="GO:0003676">
    <property type="term" value="F:nucleic acid binding"/>
    <property type="evidence" value="ECO:0007669"/>
    <property type="project" value="InterPro"/>
</dbReference>
<evidence type="ECO:0000313" key="2">
    <source>
        <dbReference type="EMBL" id="TWI69588.1"/>
    </source>
</evidence>
<dbReference type="Pfam" id="PF06961">
    <property type="entry name" value="DUF1294"/>
    <property type="match status" value="1"/>
</dbReference>
<organism evidence="2 3">
    <name type="scientific">Pseudoduganella lurida</name>
    <dbReference type="NCBI Taxonomy" id="1036180"/>
    <lineage>
        <taxon>Bacteria</taxon>
        <taxon>Pseudomonadati</taxon>
        <taxon>Pseudomonadota</taxon>
        <taxon>Betaproteobacteria</taxon>
        <taxon>Burkholderiales</taxon>
        <taxon>Oxalobacteraceae</taxon>
        <taxon>Telluria group</taxon>
        <taxon>Pseudoduganella</taxon>
    </lineage>
</organism>
<keyword evidence="1" id="KW-0812">Transmembrane</keyword>
<dbReference type="PIRSF" id="PIRSF002599">
    <property type="entry name" value="Cold_shock_A"/>
    <property type="match status" value="1"/>
</dbReference>
<proteinExistence type="predicted"/>
<keyword evidence="1" id="KW-1133">Transmembrane helix</keyword>
<evidence type="ECO:0000313" key="3">
    <source>
        <dbReference type="Proteomes" id="UP000318431"/>
    </source>
</evidence>
<dbReference type="InterPro" id="IPR012156">
    <property type="entry name" value="Cold_shock_CspA"/>
</dbReference>
<keyword evidence="3" id="KW-1185">Reference proteome</keyword>
<name>A0A562RKM0_9BURK</name>
<gene>
    <name evidence="2" type="ORF">IP91_00658</name>
</gene>
<dbReference type="AlphaFoldDB" id="A0A562RKM0"/>
<evidence type="ECO:0000256" key="1">
    <source>
        <dbReference type="SAM" id="Phobius"/>
    </source>
</evidence>
<accession>A0A562RKM0</accession>
<comment type="caution">
    <text evidence="2">The sequence shown here is derived from an EMBL/GenBank/DDBJ whole genome shotgun (WGS) entry which is preliminary data.</text>
</comment>
<dbReference type="Proteomes" id="UP000318431">
    <property type="component" value="Unassembled WGS sequence"/>
</dbReference>
<reference evidence="2 3" key="1">
    <citation type="journal article" date="2015" name="Stand. Genomic Sci.">
        <title>Genomic Encyclopedia of Bacterial and Archaeal Type Strains, Phase III: the genomes of soil and plant-associated and newly described type strains.</title>
        <authorList>
            <person name="Whitman W.B."/>
            <person name="Woyke T."/>
            <person name="Klenk H.P."/>
            <person name="Zhou Y."/>
            <person name="Lilburn T.G."/>
            <person name="Beck B.J."/>
            <person name="De Vos P."/>
            <person name="Vandamme P."/>
            <person name="Eisen J.A."/>
            <person name="Garrity G."/>
            <person name="Hugenholtz P."/>
            <person name="Kyrpides N.C."/>
        </authorList>
    </citation>
    <scope>NUCLEOTIDE SEQUENCE [LARGE SCALE GENOMIC DNA]</scope>
    <source>
        <strain evidence="2 3">CGMCC 1.10822</strain>
    </source>
</reference>
<keyword evidence="1" id="KW-0472">Membrane</keyword>
<protein>
    <submittedName>
        <fullName evidence="2">Uncharacterized protein DUF1294</fullName>
    </submittedName>
</protein>